<dbReference type="GO" id="GO:0044780">
    <property type="term" value="P:bacterial-type flagellum assembly"/>
    <property type="evidence" value="ECO:0007669"/>
    <property type="project" value="UniProtKB-UniRule"/>
</dbReference>
<accession>T4VSI5</accession>
<dbReference type="GO" id="GO:0006417">
    <property type="term" value="P:regulation of translation"/>
    <property type="evidence" value="ECO:0007669"/>
    <property type="project" value="UniProtKB-KW"/>
</dbReference>
<dbReference type="SUPFAM" id="SSF141457">
    <property type="entry name" value="BH3618-like"/>
    <property type="match status" value="1"/>
</dbReference>
<evidence type="ECO:0000256" key="5">
    <source>
        <dbReference type="HAMAP-Rule" id="MF_01185"/>
    </source>
</evidence>
<name>T4VSI5_PARBF</name>
<comment type="caution">
    <text evidence="6">The sequence shown here is derived from an EMBL/GenBank/DDBJ whole genome shotgun (WGS) entry which is preliminary data.</text>
</comment>
<keyword evidence="3 5" id="KW-0810">Translation regulation</keyword>
<reference evidence="6 7" key="1">
    <citation type="submission" date="2013-06" db="EMBL/GenBank/DDBJ databases">
        <authorList>
            <person name="Walk S."/>
            <person name="Aronoff D."/>
            <person name="Young V.Y."/>
            <person name="Marsh J."/>
            <person name="Harrison L."/>
            <person name="Daugherty S.C."/>
            <person name="Shefchek K.A."/>
            <person name="Hine E.E."/>
            <person name="Tallon L.J."/>
            <person name="Sadzewicz L.K."/>
            <person name="Rasko D.A."/>
        </authorList>
    </citation>
    <scope>NUCLEOTIDE SEQUENCE [LARGE SCALE GENOMIC DNA]</scope>
    <source>
        <strain evidence="6 7">ATCC 638</strain>
    </source>
</reference>
<keyword evidence="1 5" id="KW-0963">Cytoplasm</keyword>
<dbReference type="GO" id="GO:0005737">
    <property type="term" value="C:cytoplasm"/>
    <property type="evidence" value="ECO:0007669"/>
    <property type="project" value="UniProtKB-SubCell"/>
</dbReference>
<proteinExistence type="inferred from homology"/>
<dbReference type="RefSeq" id="WP_021433686.1">
    <property type="nucleotide sequence ID" value="NZ_AVNC01000015.1"/>
</dbReference>
<dbReference type="HAMAP" id="MF_01185">
    <property type="entry name" value="FliW"/>
    <property type="match status" value="1"/>
</dbReference>
<evidence type="ECO:0000256" key="2">
    <source>
        <dbReference type="ARBA" id="ARBA00022795"/>
    </source>
</evidence>
<gene>
    <name evidence="5" type="primary">fliW</name>
    <name evidence="6" type="ORF">C672_2581</name>
</gene>
<dbReference type="AlphaFoldDB" id="T4VSI5"/>
<comment type="similarity">
    <text evidence="5">Belongs to the FliW family.</text>
</comment>
<dbReference type="InterPro" id="IPR003775">
    <property type="entry name" value="Flagellar_assembly_factor_FliW"/>
</dbReference>
<dbReference type="PANTHER" id="PTHR39190:SF1">
    <property type="entry name" value="FLAGELLAR ASSEMBLY FACTOR FLIW"/>
    <property type="match status" value="1"/>
</dbReference>
<dbReference type="InterPro" id="IPR024046">
    <property type="entry name" value="Flagellar_assmbl_FliW_dom_sf"/>
</dbReference>
<dbReference type="Pfam" id="PF02623">
    <property type="entry name" value="FliW"/>
    <property type="match status" value="1"/>
</dbReference>
<protein>
    <recommendedName>
        <fullName evidence="5">Flagellar assembly factor FliW</fullName>
    </recommendedName>
</protein>
<dbReference type="GeneID" id="67473420"/>
<evidence type="ECO:0000313" key="6">
    <source>
        <dbReference type="EMBL" id="EQK43637.1"/>
    </source>
</evidence>
<comment type="subcellular location">
    <subcellularLocation>
        <location evidence="5">Cytoplasm</location>
    </subcellularLocation>
</comment>
<evidence type="ECO:0000256" key="3">
    <source>
        <dbReference type="ARBA" id="ARBA00022845"/>
    </source>
</evidence>
<dbReference type="EMBL" id="AVNC01000015">
    <property type="protein sequence ID" value="EQK43637.1"/>
    <property type="molecule type" value="Genomic_DNA"/>
</dbReference>
<evidence type="ECO:0000313" key="7">
    <source>
        <dbReference type="Proteomes" id="UP000015688"/>
    </source>
</evidence>
<evidence type="ECO:0000256" key="1">
    <source>
        <dbReference type="ARBA" id="ARBA00022490"/>
    </source>
</evidence>
<sequence>MELTFKKGLPGFELLLSFELENLENNEKFKILKSKEEDISFVTTSPFEIYKDYEINLNDETIKELQIENPEDVLVLTIITLGKTLQESTINLKAPIIINIKSNLGRQYILQTDKYETKHPLIRSEQNASSN</sequence>
<evidence type="ECO:0000256" key="4">
    <source>
        <dbReference type="ARBA" id="ARBA00023186"/>
    </source>
</evidence>
<comment type="subunit">
    <text evidence="5">Interacts with translational regulator CsrA and flagellin(s).</text>
</comment>
<dbReference type="Gene3D" id="2.30.290.10">
    <property type="entry name" value="BH3618-like"/>
    <property type="match status" value="1"/>
</dbReference>
<dbReference type="Proteomes" id="UP000015688">
    <property type="component" value="Unassembled WGS sequence"/>
</dbReference>
<keyword evidence="2 5" id="KW-1005">Bacterial flagellum biogenesis</keyword>
<comment type="function">
    <text evidence="5">Acts as an anti-CsrA protein, binds CsrA and prevents it from repressing translation of its target genes, one of which is flagellin. Binds to flagellin and participates in the assembly of the flagellum.</text>
</comment>
<organism evidence="6 7">
    <name type="scientific">Paraclostridium bifermentans ATCC 638 = DSM 14991</name>
    <dbReference type="NCBI Taxonomy" id="1233171"/>
    <lineage>
        <taxon>Bacteria</taxon>
        <taxon>Bacillati</taxon>
        <taxon>Bacillota</taxon>
        <taxon>Clostridia</taxon>
        <taxon>Peptostreptococcales</taxon>
        <taxon>Peptostreptococcaceae</taxon>
        <taxon>Paraclostridium</taxon>
    </lineage>
</organism>
<dbReference type="PATRIC" id="fig|1233171.3.peg.2468"/>
<dbReference type="PANTHER" id="PTHR39190">
    <property type="entry name" value="FLAGELLAR ASSEMBLY FACTOR FLIW"/>
    <property type="match status" value="1"/>
</dbReference>
<keyword evidence="4 5" id="KW-0143">Chaperone</keyword>